<dbReference type="PROSITE" id="PS51781">
    <property type="entry name" value="SH3B"/>
    <property type="match status" value="1"/>
</dbReference>
<dbReference type="EMBL" id="BIMW01000106">
    <property type="protein sequence ID" value="GCE94774.1"/>
    <property type="molecule type" value="Genomic_DNA"/>
</dbReference>
<feature type="domain" description="SH3b" evidence="1">
    <location>
        <begin position="27"/>
        <end position="98"/>
    </location>
</feature>
<accession>A0A5M3T5M3</accession>
<gene>
    <name evidence="2" type="ORF">NIES46_28340</name>
</gene>
<evidence type="ECO:0000313" key="2">
    <source>
        <dbReference type="EMBL" id="GCE94774.1"/>
    </source>
</evidence>
<reference evidence="2 3" key="1">
    <citation type="journal article" date="2019" name="J Genomics">
        <title>The Draft Genome of a Hydrogen-producing Cyanobacterium, Arthrospira platensis NIES-46.</title>
        <authorList>
            <person name="Suzuki S."/>
            <person name="Yamaguchi H."/>
            <person name="Kawachi M."/>
        </authorList>
    </citation>
    <scope>NUCLEOTIDE SEQUENCE [LARGE SCALE GENOMIC DNA]</scope>
    <source>
        <strain evidence="2 3">NIES-46</strain>
    </source>
</reference>
<evidence type="ECO:0000259" key="1">
    <source>
        <dbReference type="PROSITE" id="PS51781"/>
    </source>
</evidence>
<protein>
    <submittedName>
        <fullName evidence="2">SH3 type 3 domain protein</fullName>
    </submittedName>
</protein>
<dbReference type="Proteomes" id="UP000326169">
    <property type="component" value="Unassembled WGS sequence"/>
</dbReference>
<dbReference type="Gene3D" id="2.30.30.40">
    <property type="entry name" value="SH3 Domains"/>
    <property type="match status" value="1"/>
</dbReference>
<name>A0A5M3T5M3_LIMPL</name>
<dbReference type="InterPro" id="IPR003646">
    <property type="entry name" value="SH3-like_bac-type"/>
</dbReference>
<evidence type="ECO:0000313" key="3">
    <source>
        <dbReference type="Proteomes" id="UP000326169"/>
    </source>
</evidence>
<sequence length="98" mass="10796">MSPQKLLVSAGLSMVIIAAAVVPAWAYPARLFANDAGSQINIRSGPGTNYSVAHYGYAGDYVDVINERVVNGYKWYYVEFPASKARGWVRGDFITYKN</sequence>
<dbReference type="Pfam" id="PF08239">
    <property type="entry name" value="SH3_3"/>
    <property type="match status" value="1"/>
</dbReference>
<dbReference type="RefSeq" id="WP_006618297.1">
    <property type="nucleotide sequence ID" value="NZ_BIMW01000106.1"/>
</dbReference>
<organism evidence="2 3">
    <name type="scientific">Limnospira platensis NIES-46</name>
    <dbReference type="NCBI Taxonomy" id="1236695"/>
    <lineage>
        <taxon>Bacteria</taxon>
        <taxon>Bacillati</taxon>
        <taxon>Cyanobacteriota</taxon>
        <taxon>Cyanophyceae</taxon>
        <taxon>Oscillatoriophycideae</taxon>
        <taxon>Oscillatoriales</taxon>
        <taxon>Sirenicapillariaceae</taxon>
        <taxon>Limnospira</taxon>
    </lineage>
</organism>
<proteinExistence type="predicted"/>
<dbReference type="GeneID" id="301683659"/>
<keyword evidence="3" id="KW-1185">Reference proteome</keyword>
<comment type="caution">
    <text evidence="2">The sequence shown here is derived from an EMBL/GenBank/DDBJ whole genome shotgun (WGS) entry which is preliminary data.</text>
</comment>